<protein>
    <recommendedName>
        <fullName evidence="5">NarX-like N-terminal domain-containing protein</fullName>
    </recommendedName>
</protein>
<evidence type="ECO:0000256" key="1">
    <source>
        <dbReference type="ARBA" id="ARBA00004141"/>
    </source>
</evidence>
<dbReference type="Pfam" id="PF13675">
    <property type="entry name" value="PilJ"/>
    <property type="match status" value="2"/>
</dbReference>
<evidence type="ECO:0000259" key="5">
    <source>
        <dbReference type="Pfam" id="PF13675"/>
    </source>
</evidence>
<dbReference type="EMBL" id="AZHW01000298">
    <property type="protein sequence ID" value="ETX00842.1"/>
    <property type="molecule type" value="Genomic_DNA"/>
</dbReference>
<dbReference type="HOGENOM" id="CLU_076817_0_0_7"/>
<organism evidence="6 7">
    <name type="scientific">Entotheonella factor</name>
    <dbReference type="NCBI Taxonomy" id="1429438"/>
    <lineage>
        <taxon>Bacteria</taxon>
        <taxon>Pseudomonadati</taxon>
        <taxon>Nitrospinota/Tectimicrobiota group</taxon>
        <taxon>Candidatus Tectimicrobiota</taxon>
        <taxon>Candidatus Entotheonellia</taxon>
        <taxon>Candidatus Entotheonellales</taxon>
        <taxon>Candidatus Entotheonellaceae</taxon>
        <taxon>Candidatus Entotheonella</taxon>
    </lineage>
</organism>
<evidence type="ECO:0000256" key="2">
    <source>
        <dbReference type="ARBA" id="ARBA00022692"/>
    </source>
</evidence>
<comment type="caution">
    <text evidence="6">The sequence shown here is derived from an EMBL/GenBank/DDBJ whole genome shotgun (WGS) entry which is preliminary data.</text>
</comment>
<evidence type="ECO:0000313" key="6">
    <source>
        <dbReference type="EMBL" id="ETX00842.1"/>
    </source>
</evidence>
<keyword evidence="3" id="KW-1133">Transmembrane helix</keyword>
<evidence type="ECO:0000256" key="4">
    <source>
        <dbReference type="ARBA" id="ARBA00023136"/>
    </source>
</evidence>
<dbReference type="Gene3D" id="1.20.120.960">
    <property type="entry name" value="Histidine kinase NarX, sensor domain"/>
    <property type="match status" value="1"/>
</dbReference>
<comment type="subcellular location">
    <subcellularLocation>
        <location evidence="1">Membrane</location>
        <topology evidence="1">Multi-pass membrane protein</topology>
    </subcellularLocation>
</comment>
<keyword evidence="4" id="KW-0472">Membrane</keyword>
<dbReference type="InterPro" id="IPR042295">
    <property type="entry name" value="NarX-like_N_sf"/>
</dbReference>
<evidence type="ECO:0000313" key="7">
    <source>
        <dbReference type="Proteomes" id="UP000019141"/>
    </source>
</evidence>
<proteinExistence type="predicted"/>
<dbReference type="GO" id="GO:0016020">
    <property type="term" value="C:membrane"/>
    <property type="evidence" value="ECO:0007669"/>
    <property type="project" value="UniProtKB-SubCell"/>
</dbReference>
<reference evidence="6 7" key="1">
    <citation type="journal article" date="2014" name="Nature">
        <title>An environmental bacterial taxon with a large and distinct metabolic repertoire.</title>
        <authorList>
            <person name="Wilson M.C."/>
            <person name="Mori T."/>
            <person name="Ruckert C."/>
            <person name="Uria A.R."/>
            <person name="Helf M.J."/>
            <person name="Takada K."/>
            <person name="Gernert C."/>
            <person name="Steffens U.A."/>
            <person name="Heycke N."/>
            <person name="Schmitt S."/>
            <person name="Rinke C."/>
            <person name="Helfrich E.J."/>
            <person name="Brachmann A.O."/>
            <person name="Gurgui C."/>
            <person name="Wakimoto T."/>
            <person name="Kracht M."/>
            <person name="Crusemann M."/>
            <person name="Hentschel U."/>
            <person name="Abe I."/>
            <person name="Matsunaga S."/>
            <person name="Kalinowski J."/>
            <person name="Takeyama H."/>
            <person name="Piel J."/>
        </authorList>
    </citation>
    <scope>NUCLEOTIDE SEQUENCE [LARGE SCALE GENOMIC DNA]</scope>
    <source>
        <strain evidence="7">TSY1</strain>
    </source>
</reference>
<dbReference type="InterPro" id="IPR029095">
    <property type="entry name" value="NarX-like_N"/>
</dbReference>
<keyword evidence="7" id="KW-1185">Reference proteome</keyword>
<feature type="domain" description="NarX-like N-terminal" evidence="5">
    <location>
        <begin position="126"/>
        <end position="210"/>
    </location>
</feature>
<evidence type="ECO:0000256" key="3">
    <source>
        <dbReference type="ARBA" id="ARBA00022989"/>
    </source>
</evidence>
<keyword evidence="2" id="KW-0812">Transmembrane</keyword>
<gene>
    <name evidence="6" type="ORF">ETSY1_09645</name>
</gene>
<accession>W4LTV1</accession>
<sequence length="244" mass="27601">MLPLDTLQAKINSAGDAINQAGRQRMLTQRIVKAYALTILGDNKDQHQKELQSAIKLFESQLADLQEFAPTDDVKRSIAKVQKFWPEMKAIVTAPPTRSKVEELRSVAEDTLSASHDVVLALEDTYNSSAAQIVNLSGRQRMLSQRMANLYMLKALGFEKSRYKSDMRQAMSEFNGALKELRQFERNTPEIRKSLMQVYTQFEVFKQSIKADNKELIPNLIATASSEILVKMNELTGIYADMAH</sequence>
<dbReference type="Proteomes" id="UP000019141">
    <property type="component" value="Unassembled WGS sequence"/>
</dbReference>
<feature type="domain" description="NarX-like N-terminal" evidence="5">
    <location>
        <begin position="10"/>
        <end position="92"/>
    </location>
</feature>
<name>W4LTV1_ENTF1</name>
<dbReference type="AlphaFoldDB" id="W4LTV1"/>